<dbReference type="RefSeq" id="WP_168629650.1">
    <property type="nucleotide sequence ID" value="NZ_BONL01000004.1"/>
</dbReference>
<gene>
    <name evidence="2" type="ORF">HGA03_07560</name>
</gene>
<dbReference type="PANTHER" id="PTHR22916">
    <property type="entry name" value="GLYCOSYLTRANSFERASE"/>
    <property type="match status" value="1"/>
</dbReference>
<keyword evidence="2" id="KW-0808">Transferase</keyword>
<evidence type="ECO:0000313" key="3">
    <source>
        <dbReference type="Proteomes" id="UP000581206"/>
    </source>
</evidence>
<dbReference type="EMBL" id="JAAXOX010000003">
    <property type="protein sequence ID" value="NKY22524.1"/>
    <property type="molecule type" value="Genomic_DNA"/>
</dbReference>
<keyword evidence="3" id="KW-1185">Reference proteome</keyword>
<accession>A0A7X6QYU0</accession>
<dbReference type="Gene3D" id="3.90.550.10">
    <property type="entry name" value="Spore Coat Polysaccharide Biosynthesis Protein SpsA, Chain A"/>
    <property type="match status" value="1"/>
</dbReference>
<name>A0A7X6QYU0_9CELL</name>
<dbReference type="Proteomes" id="UP000581206">
    <property type="component" value="Unassembled WGS sequence"/>
</dbReference>
<comment type="caution">
    <text evidence="2">The sequence shown here is derived from an EMBL/GenBank/DDBJ whole genome shotgun (WGS) entry which is preliminary data.</text>
</comment>
<evidence type="ECO:0000259" key="1">
    <source>
        <dbReference type="Pfam" id="PF00535"/>
    </source>
</evidence>
<dbReference type="PANTHER" id="PTHR22916:SF3">
    <property type="entry name" value="UDP-GLCNAC:BETAGAL BETA-1,3-N-ACETYLGLUCOSAMINYLTRANSFERASE-LIKE PROTEIN 1"/>
    <property type="match status" value="1"/>
</dbReference>
<organism evidence="2 3">
    <name type="scientific">Cellulomonas denverensis</name>
    <dbReference type="NCBI Taxonomy" id="264297"/>
    <lineage>
        <taxon>Bacteria</taxon>
        <taxon>Bacillati</taxon>
        <taxon>Actinomycetota</taxon>
        <taxon>Actinomycetes</taxon>
        <taxon>Micrococcales</taxon>
        <taxon>Cellulomonadaceae</taxon>
        <taxon>Cellulomonas</taxon>
    </lineage>
</organism>
<dbReference type="InterPro" id="IPR001173">
    <property type="entry name" value="Glyco_trans_2-like"/>
</dbReference>
<evidence type="ECO:0000313" key="2">
    <source>
        <dbReference type="EMBL" id="NKY22524.1"/>
    </source>
</evidence>
<feature type="domain" description="Glycosyltransferase 2-like" evidence="1">
    <location>
        <begin position="5"/>
        <end position="124"/>
    </location>
</feature>
<dbReference type="InterPro" id="IPR029044">
    <property type="entry name" value="Nucleotide-diphossugar_trans"/>
</dbReference>
<reference evidence="2 3" key="1">
    <citation type="submission" date="2020-04" db="EMBL/GenBank/DDBJ databases">
        <title>MicrobeNet Type strains.</title>
        <authorList>
            <person name="Nicholson A.C."/>
        </authorList>
    </citation>
    <scope>NUCLEOTIDE SEQUENCE [LARGE SCALE GENOMIC DNA]</scope>
    <source>
        <strain evidence="2 3">ATCC BAA-788</strain>
    </source>
</reference>
<dbReference type="SUPFAM" id="SSF53448">
    <property type="entry name" value="Nucleotide-diphospho-sugar transferases"/>
    <property type="match status" value="1"/>
</dbReference>
<protein>
    <submittedName>
        <fullName evidence="2">Glycosyltransferase</fullName>
    </submittedName>
</protein>
<dbReference type="AlphaFoldDB" id="A0A7X6QYU0"/>
<dbReference type="GO" id="GO:0016758">
    <property type="term" value="F:hexosyltransferase activity"/>
    <property type="evidence" value="ECO:0007669"/>
    <property type="project" value="UniProtKB-ARBA"/>
</dbReference>
<sequence length="293" mass="32571">MIDLLVPYYGDPDYFRATVRSVLAQTSDQWRLIVVDDANPDPWAGPWLASLGEDRIVYHRNAENRGIAEVFRQCVALAEADLLAVPGSDDLLDPGYVEVVLAAHRRFPHADIIQPGVRVIDEHGEPSAPLADRVKQQLIRPRGSGTRVLSGEPLAVSLLHGDWLYWPSLVFRREAVQAVPFRPGLPIILDLALVLDMLVAGSELVVEPTECFAYRRHSESASSVKLLDGSRFAGEREYFELAATLMTGHGWHRAARAARLRVTSRLYAVTLLPTALRRRPSALPTLLRHALGR</sequence>
<dbReference type="Pfam" id="PF00535">
    <property type="entry name" value="Glycos_transf_2"/>
    <property type="match status" value="1"/>
</dbReference>
<proteinExistence type="predicted"/>